<evidence type="ECO:0000256" key="6">
    <source>
        <dbReference type="ARBA" id="ARBA00023054"/>
    </source>
</evidence>
<evidence type="ECO:0000256" key="4">
    <source>
        <dbReference type="ARBA" id="ARBA00020733"/>
    </source>
</evidence>
<evidence type="ECO:0000256" key="1">
    <source>
        <dbReference type="ARBA" id="ARBA00004496"/>
    </source>
</evidence>
<feature type="compositionally biased region" description="Polar residues" evidence="7">
    <location>
        <begin position="1073"/>
        <end position="1110"/>
    </location>
</feature>
<feature type="region of interest" description="Disordered" evidence="7">
    <location>
        <begin position="633"/>
        <end position="692"/>
    </location>
</feature>
<feature type="region of interest" description="Disordered" evidence="7">
    <location>
        <begin position="573"/>
        <end position="618"/>
    </location>
</feature>
<feature type="compositionally biased region" description="Basic and acidic residues" evidence="7">
    <location>
        <begin position="573"/>
        <end position="595"/>
    </location>
</feature>
<evidence type="ECO:0000256" key="7">
    <source>
        <dbReference type="SAM" id="MobiDB-lite"/>
    </source>
</evidence>
<feature type="compositionally biased region" description="Low complexity" evidence="7">
    <location>
        <begin position="40"/>
        <end position="56"/>
    </location>
</feature>
<comment type="subcellular location">
    <subcellularLocation>
        <location evidence="1">Cytoplasm</location>
    </subcellularLocation>
</comment>
<feature type="compositionally biased region" description="Polar residues" evidence="7">
    <location>
        <begin position="95"/>
        <end position="113"/>
    </location>
</feature>
<feature type="compositionally biased region" description="Basic residues" evidence="7">
    <location>
        <begin position="114"/>
        <end position="127"/>
    </location>
</feature>
<protein>
    <recommendedName>
        <fullName evidence="4">Stress response protein NST1</fullName>
    </recommendedName>
    <alternativeName>
        <fullName evidence="3">Stress response protein nst1</fullName>
    </alternativeName>
</protein>
<comment type="similarity">
    <text evidence="2">Belongs to the NST1 family.</text>
</comment>
<sequence>MAAHTFAPEDALPPPKSAVIYSRDGRKRSLNIDMTKHFAPSHQSQPPTPLLPLSVNAPPSVAAAVSAAAAGSTANNHSGHAHPGDPSLYAIAGGNQAQSNTNGAHHVGSTNAPQRKKKKKRSKKKPLGRIEESLLRPGQSSNTGAGFLEHEHQADCQHDHHQGHHHDHHHHDSSRHHHHHHDDEDEDDEDFFSDEETYATAADGSADHQYDDSQSTGVPSAAGEGNGSKKKKKKRKKSSTTGTVSQMAHSLGNHHNHNHGHNHTNGSSSKAIVSSQSSHRNGHDHGSMVKHMHDNHTQNDGFWHYSDAEERQRIREFWFQLREEERRSLVRVEKEAVLKKMKEQQRHSCSCSLCGRKRTAIEEELELLYDAYYDELEQYANQQQPSDGHVLPYSQHSATFEDDDLSDESRGSDEEDEDEDDEDDEDDDEEGYEDDDEDDEEYEDDISNRKTSFPYSNGFPNALQAKGNILTVAEDLLENDGKKFLEMMDRLADRKVQRDDELMDNRGVYEEYDDEEEGEFEDEGPEEDALTKEQRMEEGRRMFQAFAARMFEQRVLSAYREKVAQERQERLLAELEEESRQEQLREERKEREKEKKRDKKRLQRQQKEEERAAKEAQKLAEEKRLLEERERKLEADRKRREEERRIKEEEKRLREEERLKKEEERKRKLKEEKAREIEKERKRKEDLLAKEHEVARKALEASKEEALRLERETQLKQQLLEEQQRQEELRRQEQQVHEEAALTASNDNDQEIVESTRSSSPAATDAPSSPVRGRTTTTGSDSSAALAQMSATQSPVSPPGMTVASSSVHPQLAQGPMTGQMWSTPYPSQQPVPPQHFQLSHSNMQQQQQHHQPFPQPVQQGLFRPTNQFGQIGEQDVFASRVASNAGRGPFMGGASHHNQTMFSAMNQHQLPSTPVGGLRSPGLAPVGYGAVNVPGKQLLNLMSPGSSSNAHDMASSNGSPLHSPSTLGSIPAPIGTFGPISPIGHSRRTSTAHGSTTDTIKPIQRPVPIGRPKDTGAIANSFDGLNLGLSGLAIGSEIDRRSRSPPRSLGGGSLESLDGVALRKDSLRSSESHGNLFSSDTGSLPRQMDSSGSLQQPGSSNRGQRDTSFFSNSFFGSRVNSHDPFFQGNDFLNYGQQGHGSLPNSHFLSGYPMHMPSSPQHQSQQQQLFLQQQQQFMHPSMQELQLQQQQQQLGMNSPPLNGTSGSWGRAGFMQPPLMNGISANGSVSLGLTSPPTRALSPPPLGLHNGSHSPLLPIGPPSNGGSSGHLNQYNNFGGNGTNGLGLTVGSGRKSVSHLPPMRNEGVSSGLESAANGLMGTGFPPGYGAHPLQQQQQQQQHHAHSQQQLQQQQQLHAHRLGAIGEVGGANGGLREGNFSL</sequence>
<accession>A0A9P3H2C8</accession>
<evidence type="ECO:0000313" key="8">
    <source>
        <dbReference type="EMBL" id="GJJ68749.1"/>
    </source>
</evidence>
<name>A0A9P3H2C8_9FUNG</name>
<feature type="compositionally biased region" description="Basic and acidic residues" evidence="7">
    <location>
        <begin position="148"/>
        <end position="160"/>
    </location>
</feature>
<keyword evidence="9" id="KW-1185">Reference proteome</keyword>
<evidence type="ECO:0000256" key="2">
    <source>
        <dbReference type="ARBA" id="ARBA00007112"/>
    </source>
</evidence>
<feature type="compositionally biased region" description="Low complexity" evidence="7">
    <location>
        <begin position="755"/>
        <end position="779"/>
    </location>
</feature>
<feature type="compositionally biased region" description="Acidic residues" evidence="7">
    <location>
        <begin position="510"/>
        <end position="528"/>
    </location>
</feature>
<feature type="region of interest" description="Disordered" evidence="7">
    <location>
        <begin position="721"/>
        <end position="834"/>
    </location>
</feature>
<feature type="region of interest" description="Disordered" evidence="7">
    <location>
        <begin position="505"/>
        <end position="537"/>
    </location>
</feature>
<feature type="compositionally biased region" description="Polar residues" evidence="7">
    <location>
        <begin position="780"/>
        <end position="795"/>
    </location>
</feature>
<dbReference type="GO" id="GO:0005737">
    <property type="term" value="C:cytoplasm"/>
    <property type="evidence" value="ECO:0007669"/>
    <property type="project" value="UniProtKB-SubCell"/>
</dbReference>
<keyword evidence="6" id="KW-0175">Coiled coil</keyword>
<dbReference type="OrthoDB" id="21629at2759"/>
<feature type="compositionally biased region" description="Basic residues" evidence="7">
    <location>
        <begin position="161"/>
        <end position="180"/>
    </location>
</feature>
<reference evidence="8" key="1">
    <citation type="submission" date="2021-11" db="EMBL/GenBank/DDBJ databases">
        <authorList>
            <person name="Herlambang A."/>
            <person name="Guo Y."/>
            <person name="Takashima Y."/>
            <person name="Nishizawa T."/>
        </authorList>
    </citation>
    <scope>NUCLEOTIDE SEQUENCE</scope>
    <source>
        <strain evidence="8">E1425</strain>
    </source>
</reference>
<evidence type="ECO:0000313" key="9">
    <source>
        <dbReference type="Proteomes" id="UP000827284"/>
    </source>
</evidence>
<feature type="compositionally biased region" description="Low complexity" evidence="7">
    <location>
        <begin position="1328"/>
        <end position="1353"/>
    </location>
</feature>
<comment type="caution">
    <text evidence="8">The sequence shown here is derived from an EMBL/GenBank/DDBJ whole genome shotgun (WGS) entry which is preliminary data.</text>
</comment>
<dbReference type="Proteomes" id="UP000827284">
    <property type="component" value="Unassembled WGS sequence"/>
</dbReference>
<dbReference type="EMBL" id="BQFW01000002">
    <property type="protein sequence ID" value="GJJ68749.1"/>
    <property type="molecule type" value="Genomic_DNA"/>
</dbReference>
<feature type="region of interest" description="Disordered" evidence="7">
    <location>
        <begin position="73"/>
        <end position="286"/>
    </location>
</feature>
<organism evidence="8 9">
    <name type="scientific">Entomortierella parvispora</name>
    <dbReference type="NCBI Taxonomy" id="205924"/>
    <lineage>
        <taxon>Eukaryota</taxon>
        <taxon>Fungi</taxon>
        <taxon>Fungi incertae sedis</taxon>
        <taxon>Mucoromycota</taxon>
        <taxon>Mortierellomycotina</taxon>
        <taxon>Mortierellomycetes</taxon>
        <taxon>Mortierellales</taxon>
        <taxon>Mortierellaceae</taxon>
        <taxon>Entomortierella</taxon>
    </lineage>
</organism>
<feature type="region of interest" description="Disordered" evidence="7">
    <location>
        <begin position="943"/>
        <end position="1016"/>
    </location>
</feature>
<feature type="compositionally biased region" description="Basic and acidic residues" evidence="7">
    <location>
        <begin position="605"/>
        <end position="618"/>
    </location>
</feature>
<feature type="compositionally biased region" description="Basic residues" evidence="7">
    <location>
        <begin position="252"/>
        <end position="262"/>
    </location>
</feature>
<feature type="region of interest" description="Disordered" evidence="7">
    <location>
        <begin position="1318"/>
        <end position="1353"/>
    </location>
</feature>
<dbReference type="PANTHER" id="PTHR31780:SF10">
    <property type="entry name" value="LD36051P"/>
    <property type="match status" value="1"/>
</dbReference>
<reference evidence="8" key="2">
    <citation type="journal article" date="2022" name="Microbiol. Resour. Announc.">
        <title>Whole-Genome Sequence of Entomortierella parvispora E1425, a Mucoromycotan Fungus Associated with Burkholderiaceae-Related Endosymbiotic Bacteria.</title>
        <authorList>
            <person name="Herlambang A."/>
            <person name="Guo Y."/>
            <person name="Takashima Y."/>
            <person name="Narisawa K."/>
            <person name="Ohta H."/>
            <person name="Nishizawa T."/>
        </authorList>
    </citation>
    <scope>NUCLEOTIDE SEQUENCE</scope>
    <source>
        <strain evidence="8">E1425</strain>
    </source>
</reference>
<dbReference type="InterPro" id="IPR051195">
    <property type="entry name" value="Fungal_stress_NST1"/>
</dbReference>
<evidence type="ECO:0000256" key="3">
    <source>
        <dbReference type="ARBA" id="ARBA00015112"/>
    </source>
</evidence>
<keyword evidence="5" id="KW-0963">Cytoplasm</keyword>
<gene>
    <name evidence="8" type="ORF">EMPS_01095</name>
</gene>
<feature type="compositionally biased region" description="Polar residues" evidence="7">
    <location>
        <begin position="944"/>
        <end position="969"/>
    </location>
</feature>
<feature type="compositionally biased region" description="Low complexity" evidence="7">
    <location>
        <begin position="263"/>
        <end position="278"/>
    </location>
</feature>
<feature type="region of interest" description="Disordered" evidence="7">
    <location>
        <begin position="383"/>
        <end position="458"/>
    </location>
</feature>
<feature type="compositionally biased region" description="Basic residues" evidence="7">
    <location>
        <begin position="228"/>
        <end position="238"/>
    </location>
</feature>
<feature type="region of interest" description="Disordered" evidence="7">
    <location>
        <begin position="1"/>
        <end position="56"/>
    </location>
</feature>
<feature type="compositionally biased region" description="Low complexity" evidence="7">
    <location>
        <begin position="1153"/>
        <end position="1167"/>
    </location>
</feature>
<feature type="compositionally biased region" description="Basic and acidic residues" evidence="7">
    <location>
        <begin position="722"/>
        <end position="740"/>
    </location>
</feature>
<feature type="region of interest" description="Disordered" evidence="7">
    <location>
        <begin position="1144"/>
        <end position="1167"/>
    </location>
</feature>
<feature type="compositionally biased region" description="Polar residues" evidence="7">
    <location>
        <begin position="449"/>
        <end position="458"/>
    </location>
</feature>
<dbReference type="PANTHER" id="PTHR31780">
    <property type="entry name" value="STRESS RESPONSE PROTEIN NST1-RELATED"/>
    <property type="match status" value="1"/>
</dbReference>
<feature type="region of interest" description="Disordered" evidence="7">
    <location>
        <begin position="1066"/>
        <end position="1110"/>
    </location>
</feature>
<feature type="compositionally biased region" description="Acidic residues" evidence="7">
    <location>
        <begin position="413"/>
        <end position="445"/>
    </location>
</feature>
<proteinExistence type="inferred from homology"/>
<dbReference type="InterPro" id="IPR025279">
    <property type="entry name" value="NST1"/>
</dbReference>
<evidence type="ECO:0000256" key="5">
    <source>
        <dbReference type="ARBA" id="ARBA00022490"/>
    </source>
</evidence>
<feature type="compositionally biased region" description="Acidic residues" evidence="7">
    <location>
        <begin position="183"/>
        <end position="197"/>
    </location>
</feature>
<dbReference type="Pfam" id="PF13945">
    <property type="entry name" value="NST1"/>
    <property type="match status" value="1"/>
</dbReference>